<dbReference type="GO" id="GO:0004177">
    <property type="term" value="F:aminopeptidase activity"/>
    <property type="evidence" value="ECO:0007669"/>
    <property type="project" value="UniProtKB-UniRule"/>
</dbReference>
<feature type="binding site" evidence="8">
    <location>
        <position position="326"/>
    </location>
    <ligand>
        <name>Zn(2+)</name>
        <dbReference type="ChEBI" id="CHEBI:29105"/>
        <label>2</label>
    </ligand>
</feature>
<dbReference type="SUPFAM" id="SSF101821">
    <property type="entry name" value="Aminopeptidase/glucanase lid domain"/>
    <property type="match status" value="1"/>
</dbReference>
<dbReference type="PANTHER" id="PTHR32481">
    <property type="entry name" value="AMINOPEPTIDASE"/>
    <property type="match status" value="1"/>
</dbReference>
<dbReference type="Pfam" id="PF05343">
    <property type="entry name" value="Peptidase_M42"/>
    <property type="match status" value="1"/>
</dbReference>
<comment type="similarity">
    <text evidence="1 6">Belongs to the peptidase M42 family.</text>
</comment>
<keyword evidence="3" id="KW-0645">Protease</keyword>
<feature type="active site" description="Proton acceptor" evidence="7">
    <location>
        <position position="218"/>
    </location>
</feature>
<dbReference type="RefSeq" id="WP_102227565.1">
    <property type="nucleotide sequence ID" value="NZ_PNFY01000009.1"/>
</dbReference>
<feature type="binding site" evidence="8">
    <location>
        <position position="73"/>
    </location>
    <ligand>
        <name>Zn(2+)</name>
        <dbReference type="ChEBI" id="CHEBI:29105"/>
        <label>1</label>
    </ligand>
</feature>
<organism evidence="9 10">
    <name type="scientific">Dolosicoccus paucivorans</name>
    <dbReference type="NCBI Taxonomy" id="84521"/>
    <lineage>
        <taxon>Bacteria</taxon>
        <taxon>Bacillati</taxon>
        <taxon>Bacillota</taxon>
        <taxon>Bacilli</taxon>
        <taxon>Lactobacillales</taxon>
        <taxon>Aerococcaceae</taxon>
        <taxon>Dolosicoccus</taxon>
    </lineage>
</organism>
<dbReference type="GO" id="GO:0046872">
    <property type="term" value="F:metal ion binding"/>
    <property type="evidence" value="ECO:0007669"/>
    <property type="project" value="UniProtKB-UniRule"/>
</dbReference>
<evidence type="ECO:0000256" key="7">
    <source>
        <dbReference type="PIRSR" id="PIRSR001123-1"/>
    </source>
</evidence>
<feature type="binding site" evidence="8">
    <location>
        <position position="219"/>
    </location>
    <ligand>
        <name>Zn(2+)</name>
        <dbReference type="ChEBI" id="CHEBI:29105"/>
        <label>2</label>
    </ligand>
</feature>
<accession>A0A2N6SQ23</accession>
<feature type="binding site" evidence="8">
    <location>
        <position position="186"/>
    </location>
    <ligand>
        <name>Zn(2+)</name>
        <dbReference type="ChEBI" id="CHEBI:29105"/>
        <label>1</label>
    </ligand>
</feature>
<evidence type="ECO:0000256" key="6">
    <source>
        <dbReference type="PIRNR" id="PIRNR001123"/>
    </source>
</evidence>
<evidence type="ECO:0000256" key="2">
    <source>
        <dbReference type="ARBA" id="ARBA00022438"/>
    </source>
</evidence>
<reference evidence="9 10" key="1">
    <citation type="submission" date="2017-09" db="EMBL/GenBank/DDBJ databases">
        <title>Bacterial strain isolated from the female urinary microbiota.</title>
        <authorList>
            <person name="Thomas-White K."/>
            <person name="Kumar N."/>
            <person name="Forster S."/>
            <person name="Putonti C."/>
            <person name="Lawley T."/>
            <person name="Wolfe A.J."/>
        </authorList>
    </citation>
    <scope>NUCLEOTIDE SEQUENCE [LARGE SCALE GENOMIC DNA]</scope>
    <source>
        <strain evidence="9 10">UMB0852</strain>
    </source>
</reference>
<dbReference type="Gene3D" id="3.40.630.10">
    <property type="entry name" value="Zn peptidases"/>
    <property type="match status" value="1"/>
</dbReference>
<dbReference type="InterPro" id="IPR051464">
    <property type="entry name" value="Peptidase_M42_aminopept"/>
</dbReference>
<dbReference type="InterPro" id="IPR017538">
    <property type="entry name" value="Pept_M42_glutamyl_aminopept"/>
</dbReference>
<dbReference type="NCBIfam" id="TIGR03107">
    <property type="entry name" value="glu_aminopep"/>
    <property type="match status" value="1"/>
</dbReference>
<name>A0A2N6SQ23_9LACT</name>
<feature type="binding site" evidence="8">
    <location>
        <position position="186"/>
    </location>
    <ligand>
        <name>Zn(2+)</name>
        <dbReference type="ChEBI" id="CHEBI:29105"/>
        <label>2</label>
    </ligand>
</feature>
<evidence type="ECO:0000256" key="3">
    <source>
        <dbReference type="ARBA" id="ARBA00022670"/>
    </source>
</evidence>
<proteinExistence type="inferred from homology"/>
<evidence type="ECO:0000313" key="9">
    <source>
        <dbReference type="EMBL" id="PMC59173.1"/>
    </source>
</evidence>
<dbReference type="GO" id="GO:0006508">
    <property type="term" value="P:proteolysis"/>
    <property type="evidence" value="ECO:0007669"/>
    <property type="project" value="UniProtKB-KW"/>
</dbReference>
<evidence type="ECO:0000256" key="1">
    <source>
        <dbReference type="ARBA" id="ARBA00006272"/>
    </source>
</evidence>
<sequence>MSSTPFEQTSTFQLIKELTELQGVSGNERQVRQFMKEQMEQYVDELDISPLGNIFGVKKANDSQAPKLMMAAHMDEVGFMVKRITKEGQFSVIPLGGWNPYVVSAQRYTLQTKKGDYVCVSSSIPPHLLRGRGAQNAQVSDILFDAGFSSKEQAEEYGVRVGDTIVPETKTVLTANKENVIAKAWDNRYGCVLVLELLKELQNEQLPNTLIAGASVQEEVGLRGIKGAVHTYEPDVFIALDCSPANDLEGAKDRQGVLGDGFLLRIQDPGMITHPRLLEFFETVAEEEGVKYQPFFSKGGTDAGAAHTMNEGIPSAVIGVPGRYIHGHQTLFNISDYEQAKHMALAVARRLDKTTLNTLQGH</sequence>
<keyword evidence="5" id="KW-0378">Hydrolase</keyword>
<comment type="cofactor">
    <cofactor evidence="8">
        <name>a divalent metal cation</name>
        <dbReference type="ChEBI" id="CHEBI:60240"/>
    </cofactor>
    <text evidence="8">Binds 2 divalent metal cations per subunit.</text>
</comment>
<dbReference type="PANTHER" id="PTHR32481:SF0">
    <property type="entry name" value="AMINOPEPTIDASE YPDE-RELATED"/>
    <property type="match status" value="1"/>
</dbReference>
<dbReference type="InterPro" id="IPR023367">
    <property type="entry name" value="Peptidase_M42_dom2"/>
</dbReference>
<evidence type="ECO:0000256" key="4">
    <source>
        <dbReference type="ARBA" id="ARBA00022723"/>
    </source>
</evidence>
<comment type="caution">
    <text evidence="9">The sequence shown here is derived from an EMBL/GenBank/DDBJ whole genome shotgun (WGS) entry which is preliminary data.</text>
</comment>
<dbReference type="Gene3D" id="2.40.30.40">
    <property type="entry name" value="Peptidase M42, domain 2"/>
    <property type="match status" value="1"/>
</dbReference>
<dbReference type="OrthoDB" id="9772053at2"/>
<keyword evidence="10" id="KW-1185">Reference proteome</keyword>
<dbReference type="SUPFAM" id="SSF53187">
    <property type="entry name" value="Zn-dependent exopeptidases"/>
    <property type="match status" value="1"/>
</dbReference>
<keyword evidence="4 8" id="KW-0479">Metal-binding</keyword>
<evidence type="ECO:0000256" key="5">
    <source>
        <dbReference type="ARBA" id="ARBA00022801"/>
    </source>
</evidence>
<dbReference type="PIRSF" id="PIRSF001123">
    <property type="entry name" value="PepA_GA"/>
    <property type="match status" value="1"/>
</dbReference>
<evidence type="ECO:0000256" key="8">
    <source>
        <dbReference type="PIRSR" id="PIRSR001123-2"/>
    </source>
</evidence>
<dbReference type="EMBL" id="PNHE01000001">
    <property type="protein sequence ID" value="PMC59173.1"/>
    <property type="molecule type" value="Genomic_DNA"/>
</dbReference>
<dbReference type="AlphaFoldDB" id="A0A2N6SQ23"/>
<protein>
    <submittedName>
        <fullName evidence="9">Glutamyl aminopeptidase</fullName>
    </submittedName>
</protein>
<dbReference type="InterPro" id="IPR008007">
    <property type="entry name" value="Peptidase_M42"/>
</dbReference>
<dbReference type="CDD" id="cd05656">
    <property type="entry name" value="M42_Frv"/>
    <property type="match status" value="1"/>
</dbReference>
<dbReference type="Proteomes" id="UP000235682">
    <property type="component" value="Unassembled WGS sequence"/>
</dbReference>
<evidence type="ECO:0000313" key="10">
    <source>
        <dbReference type="Proteomes" id="UP000235682"/>
    </source>
</evidence>
<dbReference type="STRING" id="84521.SAMN04487994_100210"/>
<keyword evidence="2 9" id="KW-0031">Aminopeptidase</keyword>
<gene>
    <name evidence="9" type="primary">pepA</name>
    <name evidence="9" type="ORF">CJ205_00260</name>
</gene>
<feature type="binding site" evidence="8">
    <location>
        <position position="241"/>
    </location>
    <ligand>
        <name>Zn(2+)</name>
        <dbReference type="ChEBI" id="CHEBI:29105"/>
        <label>1</label>
    </ligand>
</feature>